<sequence length="164" mass="18347">MDLELAGLIIILLLSYVMPIVLGIVGALHLDDCPQQPYIPIYLGVGGLLILAARLPYLKCCERRADEQPALRSISNVCKVLLFLILFCWFLAGSVWVYSIYPPNYDSSGVYCAKTLYLFSFWLTNLCYIGIAVGLVFGLYTYLKSDGDLRICSFFRSSSYTPVS</sequence>
<evidence type="ECO:0000313" key="2">
    <source>
        <dbReference type="EMBL" id="KAJ8281960.1"/>
    </source>
</evidence>
<dbReference type="OrthoDB" id="6157510at2759"/>
<dbReference type="PANTHER" id="PTHR33444:SF2">
    <property type="entry name" value="MARVEL DOMAIN-CONTAINING PROTEIN"/>
    <property type="match status" value="1"/>
</dbReference>
<feature type="transmembrane region" description="Helical" evidence="1">
    <location>
        <begin position="39"/>
        <end position="57"/>
    </location>
</feature>
<accession>A0A9Q1DUC2</accession>
<evidence type="ECO:0000313" key="3">
    <source>
        <dbReference type="Proteomes" id="UP001152803"/>
    </source>
</evidence>
<comment type="caution">
    <text evidence="2">The sequence shown here is derived from an EMBL/GenBank/DDBJ whole genome shotgun (WGS) entry which is preliminary data.</text>
</comment>
<proteinExistence type="predicted"/>
<dbReference type="AlphaFoldDB" id="A0A9Q1DUC2"/>
<organism evidence="2 3">
    <name type="scientific">Conger conger</name>
    <name type="common">Conger eel</name>
    <name type="synonym">Muraena conger</name>
    <dbReference type="NCBI Taxonomy" id="82655"/>
    <lineage>
        <taxon>Eukaryota</taxon>
        <taxon>Metazoa</taxon>
        <taxon>Chordata</taxon>
        <taxon>Craniata</taxon>
        <taxon>Vertebrata</taxon>
        <taxon>Euteleostomi</taxon>
        <taxon>Actinopterygii</taxon>
        <taxon>Neopterygii</taxon>
        <taxon>Teleostei</taxon>
        <taxon>Anguilliformes</taxon>
        <taxon>Congridae</taxon>
        <taxon>Conger</taxon>
    </lineage>
</organism>
<name>A0A9Q1DUC2_CONCO</name>
<dbReference type="PANTHER" id="PTHR33444">
    <property type="entry name" value="SI:DKEY-19B23.12-RELATED"/>
    <property type="match status" value="1"/>
</dbReference>
<feature type="transmembrane region" description="Helical" evidence="1">
    <location>
        <begin position="7"/>
        <end position="27"/>
    </location>
</feature>
<keyword evidence="1" id="KW-1133">Transmembrane helix</keyword>
<dbReference type="Proteomes" id="UP001152803">
    <property type="component" value="Unassembled WGS sequence"/>
</dbReference>
<keyword evidence="1" id="KW-0812">Transmembrane</keyword>
<feature type="transmembrane region" description="Helical" evidence="1">
    <location>
        <begin position="77"/>
        <end position="101"/>
    </location>
</feature>
<gene>
    <name evidence="2" type="ORF">COCON_G00044790</name>
</gene>
<dbReference type="EMBL" id="JAFJMO010000003">
    <property type="protein sequence ID" value="KAJ8281960.1"/>
    <property type="molecule type" value="Genomic_DNA"/>
</dbReference>
<reference evidence="2" key="1">
    <citation type="journal article" date="2023" name="Science">
        <title>Genome structures resolve the early diversification of teleost fishes.</title>
        <authorList>
            <person name="Parey E."/>
            <person name="Louis A."/>
            <person name="Montfort J."/>
            <person name="Bouchez O."/>
            <person name="Roques C."/>
            <person name="Iampietro C."/>
            <person name="Lluch J."/>
            <person name="Castinel A."/>
            <person name="Donnadieu C."/>
            <person name="Desvignes T."/>
            <person name="Floi Bucao C."/>
            <person name="Jouanno E."/>
            <person name="Wen M."/>
            <person name="Mejri S."/>
            <person name="Dirks R."/>
            <person name="Jansen H."/>
            <person name="Henkel C."/>
            <person name="Chen W.J."/>
            <person name="Zahm M."/>
            <person name="Cabau C."/>
            <person name="Klopp C."/>
            <person name="Thompson A.W."/>
            <person name="Robinson-Rechavi M."/>
            <person name="Braasch I."/>
            <person name="Lecointre G."/>
            <person name="Bobe J."/>
            <person name="Postlethwait J.H."/>
            <person name="Berthelot C."/>
            <person name="Roest Crollius H."/>
            <person name="Guiguen Y."/>
        </authorList>
    </citation>
    <scope>NUCLEOTIDE SEQUENCE</scope>
    <source>
        <strain evidence="2">Concon-B</strain>
    </source>
</reference>
<feature type="transmembrane region" description="Helical" evidence="1">
    <location>
        <begin position="121"/>
        <end position="143"/>
    </location>
</feature>
<evidence type="ECO:0000256" key="1">
    <source>
        <dbReference type="SAM" id="Phobius"/>
    </source>
</evidence>
<dbReference type="InterPro" id="IPR040350">
    <property type="entry name" value="TMEM272"/>
</dbReference>
<protein>
    <submittedName>
        <fullName evidence="2">Uncharacterized protein</fullName>
    </submittedName>
</protein>
<keyword evidence="3" id="KW-1185">Reference proteome</keyword>
<keyword evidence="1" id="KW-0472">Membrane</keyword>